<feature type="non-terminal residue" evidence="1">
    <location>
        <position position="87"/>
    </location>
</feature>
<reference evidence="1" key="1">
    <citation type="submission" date="2021-06" db="EMBL/GenBank/DDBJ databases">
        <authorList>
            <person name="Kallberg Y."/>
            <person name="Tangrot J."/>
            <person name="Rosling A."/>
        </authorList>
    </citation>
    <scope>NUCLEOTIDE SEQUENCE</scope>
    <source>
        <strain evidence="1">MA461A</strain>
    </source>
</reference>
<evidence type="ECO:0000313" key="1">
    <source>
        <dbReference type="EMBL" id="CAG8822802.1"/>
    </source>
</evidence>
<organism evidence="1 2">
    <name type="scientific">Racocetra persica</name>
    <dbReference type="NCBI Taxonomy" id="160502"/>
    <lineage>
        <taxon>Eukaryota</taxon>
        <taxon>Fungi</taxon>
        <taxon>Fungi incertae sedis</taxon>
        <taxon>Mucoromycota</taxon>
        <taxon>Glomeromycotina</taxon>
        <taxon>Glomeromycetes</taxon>
        <taxon>Diversisporales</taxon>
        <taxon>Gigasporaceae</taxon>
        <taxon>Racocetra</taxon>
    </lineage>
</organism>
<name>A0ACA9S373_9GLOM</name>
<accession>A0ACA9S373</accession>
<protein>
    <submittedName>
        <fullName evidence="1">5385_t:CDS:1</fullName>
    </submittedName>
</protein>
<gene>
    <name evidence="1" type="ORF">RPERSI_LOCUS25891</name>
</gene>
<proteinExistence type="predicted"/>
<comment type="caution">
    <text evidence="1">The sequence shown here is derived from an EMBL/GenBank/DDBJ whole genome shotgun (WGS) entry which is preliminary data.</text>
</comment>
<evidence type="ECO:0000313" key="2">
    <source>
        <dbReference type="Proteomes" id="UP000789920"/>
    </source>
</evidence>
<dbReference type="EMBL" id="CAJVQC010086721">
    <property type="protein sequence ID" value="CAG8822802.1"/>
    <property type="molecule type" value="Genomic_DNA"/>
</dbReference>
<sequence length="87" mass="9993">MLYFNISDTDIDSGLEHLPTEDLKNFRCYVKNRPQSKVTKLAQICDGGIIISEINKKTLTQAQLTIMKENGIDIDKLHEEKEEEINI</sequence>
<keyword evidence="2" id="KW-1185">Reference proteome</keyword>
<dbReference type="Proteomes" id="UP000789920">
    <property type="component" value="Unassembled WGS sequence"/>
</dbReference>